<dbReference type="InterPro" id="IPR031311">
    <property type="entry name" value="CHIT_BIND_RR_consensus"/>
</dbReference>
<dbReference type="PANTHER" id="PTHR10380:SF173">
    <property type="entry name" value="CUTICULAR PROTEIN 47EF, ISOFORM C-RELATED"/>
    <property type="match status" value="1"/>
</dbReference>
<feature type="signal peptide" evidence="3">
    <location>
        <begin position="1"/>
        <end position="19"/>
    </location>
</feature>
<name>A0A9Q0MN15_9DIPT</name>
<sequence length="118" mass="13037">MVYVTYFYLLITVLGVVTSAPTPQLNNDETSVLRYFNENNGSGQYNYLYQLSNGETRAENGYPKVVGEAQIPVISISGKYSYVGTDGVTYWVHYTADENGYNPVVGTGPEPANNFNTN</sequence>
<dbReference type="GO" id="GO:0062129">
    <property type="term" value="C:chitin-based extracellular matrix"/>
    <property type="evidence" value="ECO:0007669"/>
    <property type="project" value="TreeGrafter"/>
</dbReference>
<evidence type="ECO:0000256" key="1">
    <source>
        <dbReference type="ARBA" id="ARBA00022460"/>
    </source>
</evidence>
<evidence type="ECO:0000256" key="2">
    <source>
        <dbReference type="PROSITE-ProRule" id="PRU00497"/>
    </source>
</evidence>
<reference evidence="4" key="1">
    <citation type="submission" date="2022-07" db="EMBL/GenBank/DDBJ databases">
        <authorList>
            <person name="Trinca V."/>
            <person name="Uliana J.V.C."/>
            <person name="Torres T.T."/>
            <person name="Ward R.J."/>
            <person name="Monesi N."/>
        </authorList>
    </citation>
    <scope>NUCLEOTIDE SEQUENCE</scope>
    <source>
        <strain evidence="4">HSMRA1968</strain>
        <tissue evidence="4">Whole embryos</tissue>
    </source>
</reference>
<dbReference type="PROSITE" id="PS00233">
    <property type="entry name" value="CHIT_BIND_RR_1"/>
    <property type="match status" value="1"/>
</dbReference>
<dbReference type="PROSITE" id="PS51155">
    <property type="entry name" value="CHIT_BIND_RR_2"/>
    <property type="match status" value="1"/>
</dbReference>
<evidence type="ECO:0000256" key="3">
    <source>
        <dbReference type="SAM" id="SignalP"/>
    </source>
</evidence>
<gene>
    <name evidence="4" type="primary">CUD5</name>
    <name evidence="4" type="ORF">Bhyg_13273</name>
</gene>
<keyword evidence="3" id="KW-0732">Signal</keyword>
<protein>
    <submittedName>
        <fullName evidence="4">Endocuticle structural glycoprotein SgAbd-5</fullName>
    </submittedName>
</protein>
<evidence type="ECO:0000313" key="4">
    <source>
        <dbReference type="EMBL" id="KAJ6634696.1"/>
    </source>
</evidence>
<accession>A0A9Q0MN15</accession>
<dbReference type="Proteomes" id="UP001151699">
    <property type="component" value="Chromosome C"/>
</dbReference>
<feature type="chain" id="PRO_5040256484" evidence="3">
    <location>
        <begin position="20"/>
        <end position="118"/>
    </location>
</feature>
<dbReference type="InterPro" id="IPR000618">
    <property type="entry name" value="Insect_cuticle"/>
</dbReference>
<evidence type="ECO:0000313" key="5">
    <source>
        <dbReference type="Proteomes" id="UP001151699"/>
    </source>
</evidence>
<comment type="caution">
    <text evidence="4">The sequence shown here is derived from an EMBL/GenBank/DDBJ whole genome shotgun (WGS) entry which is preliminary data.</text>
</comment>
<dbReference type="AlphaFoldDB" id="A0A9Q0MN15"/>
<organism evidence="4 5">
    <name type="scientific">Pseudolycoriella hygida</name>
    <dbReference type="NCBI Taxonomy" id="35572"/>
    <lineage>
        <taxon>Eukaryota</taxon>
        <taxon>Metazoa</taxon>
        <taxon>Ecdysozoa</taxon>
        <taxon>Arthropoda</taxon>
        <taxon>Hexapoda</taxon>
        <taxon>Insecta</taxon>
        <taxon>Pterygota</taxon>
        <taxon>Neoptera</taxon>
        <taxon>Endopterygota</taxon>
        <taxon>Diptera</taxon>
        <taxon>Nematocera</taxon>
        <taxon>Sciaroidea</taxon>
        <taxon>Sciaridae</taxon>
        <taxon>Pseudolycoriella</taxon>
    </lineage>
</organism>
<keyword evidence="5" id="KW-1185">Reference proteome</keyword>
<dbReference type="PRINTS" id="PR00947">
    <property type="entry name" value="CUTICLE"/>
</dbReference>
<dbReference type="EMBL" id="WJQU01000004">
    <property type="protein sequence ID" value="KAJ6634696.1"/>
    <property type="molecule type" value="Genomic_DNA"/>
</dbReference>
<dbReference type="GO" id="GO:0008010">
    <property type="term" value="F:structural constituent of chitin-based larval cuticle"/>
    <property type="evidence" value="ECO:0007669"/>
    <property type="project" value="TreeGrafter"/>
</dbReference>
<dbReference type="PANTHER" id="PTHR10380">
    <property type="entry name" value="CUTICLE PROTEIN"/>
    <property type="match status" value="1"/>
</dbReference>
<proteinExistence type="predicted"/>
<dbReference type="InterPro" id="IPR050468">
    <property type="entry name" value="Cuticle_Struct_Prot"/>
</dbReference>
<dbReference type="Pfam" id="PF00379">
    <property type="entry name" value="Chitin_bind_4"/>
    <property type="match status" value="1"/>
</dbReference>
<keyword evidence="1 2" id="KW-0193">Cuticle</keyword>
<dbReference type="OrthoDB" id="6629557at2759"/>